<comment type="caution">
    <text evidence="1">The sequence shown here is derived from an EMBL/GenBank/DDBJ whole genome shotgun (WGS) entry which is preliminary data.</text>
</comment>
<reference evidence="1 2" key="1">
    <citation type="journal article" date="2018" name="Front. Plant Sci.">
        <title>Red Clover (Trifolium pratense) and Zigzag Clover (T. medium) - A Picture of Genomic Similarities and Differences.</title>
        <authorList>
            <person name="Dluhosova J."/>
            <person name="Istvanek J."/>
            <person name="Nedelnik J."/>
            <person name="Repkova J."/>
        </authorList>
    </citation>
    <scope>NUCLEOTIDE SEQUENCE [LARGE SCALE GENOMIC DNA]</scope>
    <source>
        <strain evidence="2">cv. 10/8</strain>
        <tissue evidence="1">Leaf</tissue>
    </source>
</reference>
<dbReference type="Proteomes" id="UP000265520">
    <property type="component" value="Unassembled WGS sequence"/>
</dbReference>
<dbReference type="EMBL" id="LXQA010046717">
    <property type="protein sequence ID" value="MCI01651.1"/>
    <property type="molecule type" value="Genomic_DNA"/>
</dbReference>
<name>A0A392NP73_9FABA</name>
<sequence length="49" mass="5530">MEMEWGTYFKSIVVQLDEKTTGYVDLAENKSSALSRADIGRLEESGKFV</sequence>
<evidence type="ECO:0000313" key="2">
    <source>
        <dbReference type="Proteomes" id="UP000265520"/>
    </source>
</evidence>
<accession>A0A392NP73</accession>
<proteinExistence type="predicted"/>
<organism evidence="1 2">
    <name type="scientific">Trifolium medium</name>
    <dbReference type="NCBI Taxonomy" id="97028"/>
    <lineage>
        <taxon>Eukaryota</taxon>
        <taxon>Viridiplantae</taxon>
        <taxon>Streptophyta</taxon>
        <taxon>Embryophyta</taxon>
        <taxon>Tracheophyta</taxon>
        <taxon>Spermatophyta</taxon>
        <taxon>Magnoliopsida</taxon>
        <taxon>eudicotyledons</taxon>
        <taxon>Gunneridae</taxon>
        <taxon>Pentapetalae</taxon>
        <taxon>rosids</taxon>
        <taxon>fabids</taxon>
        <taxon>Fabales</taxon>
        <taxon>Fabaceae</taxon>
        <taxon>Papilionoideae</taxon>
        <taxon>50 kb inversion clade</taxon>
        <taxon>NPAAA clade</taxon>
        <taxon>Hologalegina</taxon>
        <taxon>IRL clade</taxon>
        <taxon>Trifolieae</taxon>
        <taxon>Trifolium</taxon>
    </lineage>
</organism>
<evidence type="ECO:0000313" key="1">
    <source>
        <dbReference type="EMBL" id="MCI01651.1"/>
    </source>
</evidence>
<protein>
    <submittedName>
        <fullName evidence="1">Uncharacterized protein</fullName>
    </submittedName>
</protein>
<dbReference type="AlphaFoldDB" id="A0A392NP73"/>
<keyword evidence="2" id="KW-1185">Reference proteome</keyword>